<dbReference type="InterPro" id="IPR013083">
    <property type="entry name" value="Znf_RING/FYVE/PHD"/>
</dbReference>
<comment type="pathway">
    <text evidence="2">Protein modification; protein ubiquitination.</text>
</comment>
<protein>
    <recommendedName>
        <fullName evidence="4">RING-type E3 ubiquitin transferase</fullName>
        <ecNumber evidence="4">2.3.2.27</ecNumber>
    </recommendedName>
</protein>
<evidence type="ECO:0000256" key="11">
    <source>
        <dbReference type="PROSITE-ProRule" id="PRU00455"/>
    </source>
</evidence>
<dbReference type="InterPro" id="IPR044286">
    <property type="entry name" value="SINL_plant"/>
</dbReference>
<dbReference type="InterPro" id="IPR001841">
    <property type="entry name" value="Znf_RING"/>
</dbReference>
<dbReference type="EC" id="2.3.2.27" evidence="4"/>
<dbReference type="CDD" id="cd16571">
    <property type="entry name" value="RING-HC_SIAHs"/>
    <property type="match status" value="1"/>
</dbReference>
<evidence type="ECO:0000259" key="13">
    <source>
        <dbReference type="PROSITE" id="PS51081"/>
    </source>
</evidence>
<reference evidence="15" key="2">
    <citation type="submission" date="2025-08" db="UniProtKB">
        <authorList>
            <consortium name="RefSeq"/>
        </authorList>
    </citation>
    <scope>IDENTIFICATION</scope>
    <source>
        <tissue evidence="15">Leaf</tissue>
    </source>
</reference>
<sequence length="273" mass="31236">MTCSSEDRNGLRNIQSQKRQRQADVLLDRDVLDCPVCYEPLAIPVYQCDMGHVACHICWPRLNNKCPLCALPIGNKRCRAMESVLRSVTVTVPCPNAKLGCTKHVPYGRRVSNHEKKYCRFSLCSCPEISECNYTGSYSDGLFGHYMISHPLKPGCFFSFGAPRHVRMPINDKIFVLMTIEKKVFFVLQCFREPKGVYVAVNCIAPLAPEVEKFSYRISYSFQGRIYSHYETPEMKRIQKVSFQTPQDKDCMFVSNSLLRGQVLEMKLCISKS</sequence>
<organism evidence="14 15">
    <name type="scientific">Camelina sativa</name>
    <name type="common">False flax</name>
    <name type="synonym">Myagrum sativum</name>
    <dbReference type="NCBI Taxonomy" id="90675"/>
    <lineage>
        <taxon>Eukaryota</taxon>
        <taxon>Viridiplantae</taxon>
        <taxon>Streptophyta</taxon>
        <taxon>Embryophyta</taxon>
        <taxon>Tracheophyta</taxon>
        <taxon>Spermatophyta</taxon>
        <taxon>Magnoliopsida</taxon>
        <taxon>eudicotyledons</taxon>
        <taxon>Gunneridae</taxon>
        <taxon>Pentapetalae</taxon>
        <taxon>rosids</taxon>
        <taxon>malvids</taxon>
        <taxon>Brassicales</taxon>
        <taxon>Brassicaceae</taxon>
        <taxon>Camelineae</taxon>
        <taxon>Camelina</taxon>
    </lineage>
</organism>
<evidence type="ECO:0000256" key="8">
    <source>
        <dbReference type="ARBA" id="ARBA00022786"/>
    </source>
</evidence>
<dbReference type="PANTHER" id="PTHR46632">
    <property type="entry name" value="E3 UBIQUITIN-PROTEIN LIGASE SINA-LIKE 4"/>
    <property type="match status" value="1"/>
</dbReference>
<dbReference type="InterPro" id="IPR049548">
    <property type="entry name" value="Sina-like_RING"/>
</dbReference>
<accession>A0ABM0U5L6</accession>
<evidence type="ECO:0000256" key="5">
    <source>
        <dbReference type="ARBA" id="ARBA00022679"/>
    </source>
</evidence>
<evidence type="ECO:0000256" key="9">
    <source>
        <dbReference type="ARBA" id="ARBA00022833"/>
    </source>
</evidence>
<evidence type="ECO:0000256" key="7">
    <source>
        <dbReference type="ARBA" id="ARBA00022771"/>
    </source>
</evidence>
<evidence type="ECO:0000313" key="14">
    <source>
        <dbReference type="Proteomes" id="UP000694864"/>
    </source>
</evidence>
<dbReference type="PROSITE" id="PS50089">
    <property type="entry name" value="ZF_RING_2"/>
    <property type="match status" value="1"/>
</dbReference>
<evidence type="ECO:0000313" key="15">
    <source>
        <dbReference type="RefSeq" id="XP_010436165.1"/>
    </source>
</evidence>
<dbReference type="SUPFAM" id="SSF49599">
    <property type="entry name" value="TRAF domain-like"/>
    <property type="match status" value="1"/>
</dbReference>
<proteinExistence type="inferred from homology"/>
<dbReference type="PANTHER" id="PTHR46632:SF3">
    <property type="entry name" value="E3 UBIQUITIN-PROTEIN LIGASE SINA-LIKE 7-RELATED"/>
    <property type="match status" value="1"/>
</dbReference>
<evidence type="ECO:0000256" key="1">
    <source>
        <dbReference type="ARBA" id="ARBA00000900"/>
    </source>
</evidence>
<dbReference type="RefSeq" id="XP_010436165.1">
    <property type="nucleotide sequence ID" value="XM_010437863.1"/>
</dbReference>
<name>A0ABM0U5L6_CAMSA</name>
<keyword evidence="9" id="KW-0862">Zinc</keyword>
<dbReference type="GeneID" id="104719874"/>
<dbReference type="SUPFAM" id="SSF57850">
    <property type="entry name" value="RING/U-box"/>
    <property type="match status" value="1"/>
</dbReference>
<comment type="function">
    <text evidence="10">E3 ubiquitin-protein ligase that mediates ubiquitination and subsequent proteasomal degradation of target proteins. E3 ubiquitin ligases accept ubiquitin from an E2 ubiquitin-conjugating enzyme in the form of a thioester and then directly transfers the ubiquitin to targeted substrates. It probably triggers the ubiquitin-mediated degradation of different substrates.</text>
</comment>
<evidence type="ECO:0000256" key="10">
    <source>
        <dbReference type="ARBA" id="ARBA00024004"/>
    </source>
</evidence>
<dbReference type="Pfam" id="PF21362">
    <property type="entry name" value="Sina_RING"/>
    <property type="match status" value="1"/>
</dbReference>
<feature type="domain" description="RING-type" evidence="12">
    <location>
        <begin position="34"/>
        <end position="69"/>
    </location>
</feature>
<gene>
    <name evidence="15" type="primary">LOC104719874</name>
</gene>
<keyword evidence="5" id="KW-0808">Transferase</keyword>
<keyword evidence="6" id="KW-0479">Metal-binding</keyword>
<comment type="similarity">
    <text evidence="3">Belongs to the SINA (Seven in absentia) family.</text>
</comment>
<reference evidence="14" key="1">
    <citation type="journal article" date="2014" name="Nat. Commun.">
        <title>The emerging biofuel crop Camelina sativa retains a highly undifferentiated hexaploid genome structure.</title>
        <authorList>
            <person name="Kagale S."/>
            <person name="Koh C."/>
            <person name="Nixon J."/>
            <person name="Bollina V."/>
            <person name="Clarke W.E."/>
            <person name="Tuteja R."/>
            <person name="Spillane C."/>
            <person name="Robinson S.J."/>
            <person name="Links M.G."/>
            <person name="Clarke C."/>
            <person name="Higgins E.E."/>
            <person name="Huebert T."/>
            <person name="Sharpe A.G."/>
            <person name="Parkin I.A."/>
        </authorList>
    </citation>
    <scope>NUCLEOTIDE SEQUENCE [LARGE SCALE GENOMIC DNA]</scope>
    <source>
        <strain evidence="14">cv. DH55</strain>
    </source>
</reference>
<dbReference type="InterPro" id="IPR013010">
    <property type="entry name" value="Znf_SIAH"/>
</dbReference>
<keyword evidence="8" id="KW-0833">Ubl conjugation pathway</keyword>
<keyword evidence="14" id="KW-1185">Reference proteome</keyword>
<evidence type="ECO:0000256" key="4">
    <source>
        <dbReference type="ARBA" id="ARBA00012483"/>
    </source>
</evidence>
<keyword evidence="7 11" id="KW-0863">Zinc-finger</keyword>
<comment type="catalytic activity">
    <reaction evidence="1">
        <text>S-ubiquitinyl-[E2 ubiquitin-conjugating enzyme]-L-cysteine + [acceptor protein]-L-lysine = [E2 ubiquitin-conjugating enzyme]-L-cysteine + N(6)-ubiquitinyl-[acceptor protein]-L-lysine.</text>
        <dbReference type="EC" id="2.3.2.27"/>
    </reaction>
</comment>
<dbReference type="Gene3D" id="3.30.40.10">
    <property type="entry name" value="Zinc/RING finger domain, C3HC4 (zinc finger)"/>
    <property type="match status" value="2"/>
</dbReference>
<evidence type="ECO:0000259" key="12">
    <source>
        <dbReference type="PROSITE" id="PS50089"/>
    </source>
</evidence>
<evidence type="ECO:0000256" key="3">
    <source>
        <dbReference type="ARBA" id="ARBA00009119"/>
    </source>
</evidence>
<evidence type="ECO:0000256" key="6">
    <source>
        <dbReference type="ARBA" id="ARBA00022723"/>
    </source>
</evidence>
<dbReference type="Proteomes" id="UP000694864">
    <property type="component" value="Chromosome 10"/>
</dbReference>
<feature type="domain" description="SIAH-type" evidence="13">
    <location>
        <begin position="89"/>
        <end position="151"/>
    </location>
</feature>
<dbReference type="PROSITE" id="PS51081">
    <property type="entry name" value="ZF_SIAH"/>
    <property type="match status" value="1"/>
</dbReference>
<evidence type="ECO:0000256" key="2">
    <source>
        <dbReference type="ARBA" id="ARBA00004906"/>
    </source>
</evidence>